<evidence type="ECO:0000313" key="3">
    <source>
        <dbReference type="Proteomes" id="UP000216107"/>
    </source>
</evidence>
<accession>A0A272EXP8</accession>
<dbReference type="Proteomes" id="UP000216107">
    <property type="component" value="Unassembled WGS sequence"/>
</dbReference>
<dbReference type="Proteomes" id="UP000623509">
    <property type="component" value="Unassembled WGS sequence"/>
</dbReference>
<dbReference type="AlphaFoldDB" id="A0A272EXP8"/>
<name>A0A272EXP8_9RHOO</name>
<evidence type="ECO:0000313" key="4">
    <source>
        <dbReference type="Proteomes" id="UP000623509"/>
    </source>
</evidence>
<reference evidence="2 3" key="2">
    <citation type="submission" date="2017-07" db="EMBL/GenBank/DDBJ databases">
        <title>Candidatus Dactylopiibacterium carminicum, a nitrogen-fixing symbiont of the cochineal insect Dactylopius coccus and Dactylopius opuntiae (Hemiptera: Coccoidea: Dactylopiidae).</title>
        <authorList>
            <person name="Vera A."/>
        </authorList>
    </citation>
    <scope>NUCLEOTIDE SEQUENCE [LARGE SCALE GENOMIC DNA]</scope>
    <source>
        <strain evidence="2 3">NFDCM</strain>
    </source>
</reference>
<protein>
    <submittedName>
        <fullName evidence="2">Uncharacterized protein</fullName>
    </submittedName>
</protein>
<dbReference type="OrthoDB" id="9180619at2"/>
<dbReference type="RefSeq" id="WP_095523564.1">
    <property type="nucleotide sequence ID" value="NZ_MDUX01000008.1"/>
</dbReference>
<gene>
    <name evidence="1" type="ORF">BGI27_03655</name>
    <name evidence="2" type="ORF">CGU29_02645</name>
</gene>
<evidence type="ECO:0000313" key="1">
    <source>
        <dbReference type="EMBL" id="KAF7600164.1"/>
    </source>
</evidence>
<proteinExistence type="predicted"/>
<evidence type="ECO:0000313" key="2">
    <source>
        <dbReference type="EMBL" id="PAS94816.1"/>
    </source>
</evidence>
<keyword evidence="4" id="KW-1185">Reference proteome</keyword>
<comment type="caution">
    <text evidence="2">The sequence shown here is derived from an EMBL/GenBank/DDBJ whole genome shotgun (WGS) entry which is preliminary data.</text>
</comment>
<dbReference type="EMBL" id="MDUX01000008">
    <property type="protein sequence ID" value="KAF7600164.1"/>
    <property type="molecule type" value="Genomic_DNA"/>
</dbReference>
<reference evidence="1 4" key="1">
    <citation type="submission" date="2016-08" db="EMBL/GenBank/DDBJ databases">
        <title>Candidatus Dactylopiibacterium carminicum genome sequence.</title>
        <authorList>
            <person name="Ramirez-Puebla S.T."/>
            <person name="Ormeno-Orrillo E."/>
            <person name="Vera-Ponce De Leon A."/>
            <person name="Luis L."/>
            <person name="Sanchez-Flores A."/>
            <person name="Monica R."/>
            <person name="Martinez-Romero E."/>
        </authorList>
    </citation>
    <scope>NUCLEOTIDE SEQUENCE [LARGE SCALE GENOMIC DNA]</scope>
    <source>
        <strain evidence="1">END1</strain>
    </source>
</reference>
<organism evidence="2 3">
    <name type="scientific">Candidatus Dactylopiibacterium carminicum</name>
    <dbReference type="NCBI Taxonomy" id="857335"/>
    <lineage>
        <taxon>Bacteria</taxon>
        <taxon>Pseudomonadati</taxon>
        <taxon>Pseudomonadota</taxon>
        <taxon>Betaproteobacteria</taxon>
        <taxon>Rhodocyclales</taxon>
        <taxon>Rhodocyclaceae</taxon>
        <taxon>Candidatus Dactylopiibacterium</taxon>
    </lineage>
</organism>
<sequence length="122" mass="13005">MRAHTWSVRESTDKGGYCTVTIEFVPGGETAQPTPDRVDVAAGCITTLTDGVVDVRRQALTSAARLEALDMVRTALTTRAPALTDVEVQEVTPDDPAGNVSSVLIEISGLHNGRKFIVRVAL</sequence>
<dbReference type="EMBL" id="NMRN01000004">
    <property type="protein sequence ID" value="PAS94816.1"/>
    <property type="molecule type" value="Genomic_DNA"/>
</dbReference>